<dbReference type="Gene3D" id="3.40.50.720">
    <property type="entry name" value="NAD(P)-binding Rossmann-like Domain"/>
    <property type="match status" value="1"/>
</dbReference>
<evidence type="ECO:0000313" key="3">
    <source>
        <dbReference type="Proteomes" id="UP000092565"/>
    </source>
</evidence>
<organism evidence="2 3">
    <name type="scientific">Phaeobacter gallaeciensis</name>
    <dbReference type="NCBI Taxonomy" id="60890"/>
    <lineage>
        <taxon>Bacteria</taxon>
        <taxon>Pseudomonadati</taxon>
        <taxon>Pseudomonadota</taxon>
        <taxon>Alphaproteobacteria</taxon>
        <taxon>Rhodobacterales</taxon>
        <taxon>Roseobacteraceae</taxon>
        <taxon>Phaeobacter</taxon>
    </lineage>
</organism>
<dbReference type="OrthoDB" id="7419852at2"/>
<dbReference type="AlphaFoldDB" id="A0A1B0ZQ50"/>
<evidence type="ECO:0000259" key="1">
    <source>
        <dbReference type="Pfam" id="PF13460"/>
    </source>
</evidence>
<gene>
    <name evidence="2" type="ORF">JL2886_01333</name>
</gene>
<dbReference type="PANTHER" id="PTHR43355:SF2">
    <property type="entry name" value="FLAVIN REDUCTASE (NADPH)"/>
    <property type="match status" value="1"/>
</dbReference>
<name>A0A1B0ZQ50_9RHOB</name>
<accession>A0A1B0ZQ50</accession>
<dbReference type="SUPFAM" id="SSF51735">
    <property type="entry name" value="NAD(P)-binding Rossmann-fold domains"/>
    <property type="match status" value="1"/>
</dbReference>
<dbReference type="InterPro" id="IPR036291">
    <property type="entry name" value="NAD(P)-bd_dom_sf"/>
</dbReference>
<dbReference type="InterPro" id="IPR016040">
    <property type="entry name" value="NAD(P)-bd_dom"/>
</dbReference>
<keyword evidence="3" id="KW-1185">Reference proteome</keyword>
<dbReference type="Proteomes" id="UP000092565">
    <property type="component" value="Chromosome"/>
</dbReference>
<dbReference type="PANTHER" id="PTHR43355">
    <property type="entry name" value="FLAVIN REDUCTASE (NADPH)"/>
    <property type="match status" value="1"/>
</dbReference>
<proteinExistence type="predicted"/>
<protein>
    <submittedName>
        <fullName evidence="2">Potassium transporter TrkA</fullName>
    </submittedName>
</protein>
<sequence>MKIILFGATGDVGSATLREAVSRGHHVTAVARDTSRLGPLPTGVNALSLDLLGKPDAAADAAAGHDLVISALRPAAGHEDELVPLTRAALNAAASAGIPALITGGAALLKLADGSGHTVLSAPDFLPDAVRPIAQACADQDALLEQDTAATWTCLRPPAMLLPGPRTGHYEFGTDTLVTDAEGQSQITYADFAVAMLDLAEAPQVARRRLTAAWTAPAPAMQPG</sequence>
<dbReference type="EMBL" id="CP015124">
    <property type="protein sequence ID" value="ANP36251.1"/>
    <property type="molecule type" value="Genomic_DNA"/>
</dbReference>
<dbReference type="PATRIC" id="fig|60890.4.peg.1309"/>
<dbReference type="GO" id="GO:0016646">
    <property type="term" value="F:oxidoreductase activity, acting on the CH-NH group of donors, NAD or NADP as acceptor"/>
    <property type="evidence" value="ECO:0007669"/>
    <property type="project" value="TreeGrafter"/>
</dbReference>
<dbReference type="RefSeq" id="WP_065271255.1">
    <property type="nucleotide sequence ID" value="NZ_CP015124.1"/>
</dbReference>
<reference evidence="2 3" key="1">
    <citation type="submission" date="2016-04" db="EMBL/GenBank/DDBJ databases">
        <authorList>
            <person name="Evans L.H."/>
            <person name="Alamgir A."/>
            <person name="Owens N."/>
            <person name="Weber N.D."/>
            <person name="Virtaneva K."/>
            <person name="Barbian K."/>
            <person name="Babar A."/>
            <person name="Rosenke K."/>
        </authorList>
    </citation>
    <scope>NUCLEOTIDE SEQUENCE [LARGE SCALE GENOMIC DNA]</scope>
    <source>
        <strain evidence="2 3">JL2886</strain>
    </source>
</reference>
<dbReference type="InterPro" id="IPR051606">
    <property type="entry name" value="Polyketide_Oxido-like"/>
</dbReference>
<feature type="domain" description="NAD(P)-binding" evidence="1">
    <location>
        <begin position="7"/>
        <end position="201"/>
    </location>
</feature>
<evidence type="ECO:0000313" key="2">
    <source>
        <dbReference type="EMBL" id="ANP36251.1"/>
    </source>
</evidence>
<dbReference type="Pfam" id="PF13460">
    <property type="entry name" value="NAD_binding_10"/>
    <property type="match status" value="1"/>
</dbReference>